<keyword evidence="3" id="KW-1185">Reference proteome</keyword>
<proteinExistence type="predicted"/>
<evidence type="ECO:0000256" key="1">
    <source>
        <dbReference type="SAM" id="MobiDB-lite"/>
    </source>
</evidence>
<dbReference type="EMBL" id="JAAXPG010000005">
    <property type="protein sequence ID" value="NKY97342.1"/>
    <property type="molecule type" value="Genomic_DNA"/>
</dbReference>
<comment type="caution">
    <text evidence="2">The sequence shown here is derived from an EMBL/GenBank/DDBJ whole genome shotgun (WGS) entry which is preliminary data.</text>
</comment>
<accession>A0A7X6RPM1</accession>
<dbReference type="AlphaFoldDB" id="A0A7X6RPM1"/>
<evidence type="ECO:0000313" key="2">
    <source>
        <dbReference type="EMBL" id="NKY97342.1"/>
    </source>
</evidence>
<gene>
    <name evidence="2" type="ORF">HGB44_06605</name>
</gene>
<reference evidence="2 3" key="1">
    <citation type="submission" date="2020-04" db="EMBL/GenBank/DDBJ databases">
        <title>MicrobeNet Type strains.</title>
        <authorList>
            <person name="Nicholson A.C."/>
        </authorList>
    </citation>
    <scope>NUCLEOTIDE SEQUENCE [LARGE SCALE GENOMIC DNA]</scope>
    <source>
        <strain evidence="2 3">ATCC 23612</strain>
    </source>
</reference>
<protein>
    <recommendedName>
        <fullName evidence="4">PRC-barrel domain containing protein</fullName>
    </recommendedName>
</protein>
<evidence type="ECO:0000313" key="3">
    <source>
        <dbReference type="Proteomes" id="UP000553209"/>
    </source>
</evidence>
<organism evidence="2 3">
    <name type="scientific">Nocardiopsis alborubida</name>
    <dbReference type="NCBI Taxonomy" id="146802"/>
    <lineage>
        <taxon>Bacteria</taxon>
        <taxon>Bacillati</taxon>
        <taxon>Actinomycetota</taxon>
        <taxon>Actinomycetes</taxon>
        <taxon>Streptosporangiales</taxon>
        <taxon>Nocardiopsidaceae</taxon>
        <taxon>Nocardiopsis</taxon>
    </lineage>
</organism>
<dbReference type="RefSeq" id="WP_061082221.1">
    <property type="nucleotide sequence ID" value="NZ_JAAXPG010000005.1"/>
</dbReference>
<sequence>MSQNQERGSVFRIGFAVLDRQIVDRDGQPVGKTDDVEFSWEEGASPTMTALLTDSAALGPRLSGRLGRLWRTALRRLRPSEHEPVRIPVGDVEDFSPTTRLSTPAPEGSHAAERWLSRNVIGRIPGAGR</sequence>
<name>A0A7X6RPM1_9ACTN</name>
<dbReference type="Proteomes" id="UP000553209">
    <property type="component" value="Unassembled WGS sequence"/>
</dbReference>
<feature type="region of interest" description="Disordered" evidence="1">
    <location>
        <begin position="88"/>
        <end position="114"/>
    </location>
</feature>
<evidence type="ECO:0008006" key="4">
    <source>
        <dbReference type="Google" id="ProtNLM"/>
    </source>
</evidence>